<proteinExistence type="predicted"/>
<dbReference type="EMBL" id="BAAASR010000006">
    <property type="protein sequence ID" value="GAA2483135.1"/>
    <property type="molecule type" value="Genomic_DNA"/>
</dbReference>
<evidence type="ECO:0000313" key="2">
    <source>
        <dbReference type="EMBL" id="GAA2483135.1"/>
    </source>
</evidence>
<feature type="region of interest" description="Disordered" evidence="1">
    <location>
        <begin position="64"/>
        <end position="98"/>
    </location>
</feature>
<name>A0ABP5YPY2_9ACTN</name>
<feature type="compositionally biased region" description="Basic and acidic residues" evidence="1">
    <location>
        <begin position="88"/>
        <end position="98"/>
    </location>
</feature>
<evidence type="ECO:0000256" key="1">
    <source>
        <dbReference type="SAM" id="MobiDB-lite"/>
    </source>
</evidence>
<gene>
    <name evidence="2" type="ORF">GCM10010393_12330</name>
</gene>
<protein>
    <submittedName>
        <fullName evidence="2">Uncharacterized protein</fullName>
    </submittedName>
</protein>
<accession>A0ABP5YPY2</accession>
<evidence type="ECO:0000313" key="3">
    <source>
        <dbReference type="Proteomes" id="UP001499942"/>
    </source>
</evidence>
<sequence length="98" mass="9220">MVPGVSDTPVVPGVSVAPAVPVVPGTAVAPTVLVAPGVPGGAVVPAVPGVSAAFTRPSCAVAGGAGIGAGTQERGAGYSSEPAARHARTAETRGLRLS</sequence>
<organism evidence="2 3">
    <name type="scientific">Streptomyces gobitricini</name>
    <dbReference type="NCBI Taxonomy" id="68211"/>
    <lineage>
        <taxon>Bacteria</taxon>
        <taxon>Bacillati</taxon>
        <taxon>Actinomycetota</taxon>
        <taxon>Actinomycetes</taxon>
        <taxon>Kitasatosporales</taxon>
        <taxon>Streptomycetaceae</taxon>
        <taxon>Streptomyces</taxon>
    </lineage>
</organism>
<dbReference type="Proteomes" id="UP001499942">
    <property type="component" value="Unassembled WGS sequence"/>
</dbReference>
<comment type="caution">
    <text evidence="2">The sequence shown here is derived from an EMBL/GenBank/DDBJ whole genome shotgun (WGS) entry which is preliminary data.</text>
</comment>
<reference evidence="3" key="1">
    <citation type="journal article" date="2019" name="Int. J. Syst. Evol. Microbiol.">
        <title>The Global Catalogue of Microorganisms (GCM) 10K type strain sequencing project: providing services to taxonomists for standard genome sequencing and annotation.</title>
        <authorList>
            <consortium name="The Broad Institute Genomics Platform"/>
            <consortium name="The Broad Institute Genome Sequencing Center for Infectious Disease"/>
            <person name="Wu L."/>
            <person name="Ma J."/>
        </authorList>
    </citation>
    <scope>NUCLEOTIDE SEQUENCE [LARGE SCALE GENOMIC DNA]</scope>
    <source>
        <strain evidence="3">JCM 5062</strain>
    </source>
</reference>
<keyword evidence="3" id="KW-1185">Reference proteome</keyword>